<keyword evidence="4" id="KW-1185">Reference proteome</keyword>
<dbReference type="EMBL" id="AP027370">
    <property type="protein sequence ID" value="BDY12375.1"/>
    <property type="molecule type" value="Genomic_DNA"/>
</dbReference>
<name>A0ABN6WUN8_9BACT</name>
<reference evidence="3 4" key="1">
    <citation type="submission" date="2023-03" db="EMBL/GenBank/DDBJ databases">
        <title>Description of Hydrogenimonas sp. ISO32.</title>
        <authorList>
            <person name="Mino S."/>
            <person name="Fukazawa S."/>
            <person name="Sawabe T."/>
        </authorList>
    </citation>
    <scope>NUCLEOTIDE SEQUENCE [LARGE SCALE GENOMIC DNA]</scope>
    <source>
        <strain evidence="3 4">ISO32</strain>
    </source>
</reference>
<gene>
    <name evidence="3" type="ORF">HCR_06870</name>
</gene>
<feature type="compositionally biased region" description="Low complexity" evidence="1">
    <location>
        <begin position="23"/>
        <end position="34"/>
    </location>
</feature>
<evidence type="ECO:0000256" key="1">
    <source>
        <dbReference type="SAM" id="MobiDB-lite"/>
    </source>
</evidence>
<evidence type="ECO:0000313" key="4">
    <source>
        <dbReference type="Proteomes" id="UP001321445"/>
    </source>
</evidence>
<sequence length="166" mass="19196">MIKKSLPFLAAVSLIFTTVQAQPNKPQMQQQKQMQGKKKSKSNKAIFLIQRGLPHYTMILMKLWDNPKLALTPEQKTKFEIVRNRTIQGIMELKPQIQQLGKKIVQAARNGTEPKTLYADIDRLAKLKAAATKVHLNCIYETQRILTPEQIAFIDNFLKQKRKKRQ</sequence>
<accession>A0ABN6WUN8</accession>
<feature type="region of interest" description="Disordered" evidence="1">
    <location>
        <begin position="23"/>
        <end position="42"/>
    </location>
</feature>
<proteinExistence type="predicted"/>
<feature type="signal peptide" evidence="2">
    <location>
        <begin position="1"/>
        <end position="21"/>
    </location>
</feature>
<protein>
    <recommendedName>
        <fullName evidence="5">LTXXQ motif family protein</fullName>
    </recommendedName>
</protein>
<dbReference type="Proteomes" id="UP001321445">
    <property type="component" value="Chromosome"/>
</dbReference>
<feature type="chain" id="PRO_5045862876" description="LTXXQ motif family protein" evidence="2">
    <location>
        <begin position="22"/>
        <end position="166"/>
    </location>
</feature>
<evidence type="ECO:0008006" key="5">
    <source>
        <dbReference type="Google" id="ProtNLM"/>
    </source>
</evidence>
<evidence type="ECO:0000313" key="3">
    <source>
        <dbReference type="EMBL" id="BDY12375.1"/>
    </source>
</evidence>
<organism evidence="3 4">
    <name type="scientific">Hydrogenimonas cancrithermarum</name>
    <dbReference type="NCBI Taxonomy" id="2993563"/>
    <lineage>
        <taxon>Bacteria</taxon>
        <taxon>Pseudomonadati</taxon>
        <taxon>Campylobacterota</taxon>
        <taxon>Epsilonproteobacteria</taxon>
        <taxon>Campylobacterales</taxon>
        <taxon>Hydrogenimonadaceae</taxon>
        <taxon>Hydrogenimonas</taxon>
    </lineage>
</organism>
<evidence type="ECO:0000256" key="2">
    <source>
        <dbReference type="SAM" id="SignalP"/>
    </source>
</evidence>
<dbReference type="Gene3D" id="1.20.120.1490">
    <property type="match status" value="1"/>
</dbReference>
<keyword evidence="2" id="KW-0732">Signal</keyword>
<dbReference type="RefSeq" id="WP_286337574.1">
    <property type="nucleotide sequence ID" value="NZ_AP027370.1"/>
</dbReference>